<accession>A0ACC1BIZ9</accession>
<comment type="caution">
    <text evidence="1">The sequence shown here is derived from an EMBL/GenBank/DDBJ whole genome shotgun (WGS) entry which is preliminary data.</text>
</comment>
<proteinExistence type="predicted"/>
<evidence type="ECO:0000313" key="2">
    <source>
        <dbReference type="Proteomes" id="UP001164250"/>
    </source>
</evidence>
<organism evidence="1 2">
    <name type="scientific">Pistacia atlantica</name>
    <dbReference type="NCBI Taxonomy" id="434234"/>
    <lineage>
        <taxon>Eukaryota</taxon>
        <taxon>Viridiplantae</taxon>
        <taxon>Streptophyta</taxon>
        <taxon>Embryophyta</taxon>
        <taxon>Tracheophyta</taxon>
        <taxon>Spermatophyta</taxon>
        <taxon>Magnoliopsida</taxon>
        <taxon>eudicotyledons</taxon>
        <taxon>Gunneridae</taxon>
        <taxon>Pentapetalae</taxon>
        <taxon>rosids</taxon>
        <taxon>malvids</taxon>
        <taxon>Sapindales</taxon>
        <taxon>Anacardiaceae</taxon>
        <taxon>Pistacia</taxon>
    </lineage>
</organism>
<keyword evidence="2" id="KW-1185">Reference proteome</keyword>
<dbReference type="EMBL" id="CM047900">
    <property type="protein sequence ID" value="KAJ0098809.1"/>
    <property type="molecule type" value="Genomic_DNA"/>
</dbReference>
<name>A0ACC1BIZ9_9ROSI</name>
<dbReference type="Proteomes" id="UP001164250">
    <property type="component" value="Chromosome 4"/>
</dbReference>
<protein>
    <submittedName>
        <fullName evidence="1">Uncharacterized protein</fullName>
    </submittedName>
</protein>
<evidence type="ECO:0000313" key="1">
    <source>
        <dbReference type="EMBL" id="KAJ0098809.1"/>
    </source>
</evidence>
<sequence>MMIIKYHFIKHPQIPFQNTPLMENTWQCTSRSMQWV</sequence>
<gene>
    <name evidence="1" type="ORF">Patl1_20271</name>
</gene>
<reference evidence="2" key="1">
    <citation type="journal article" date="2023" name="G3 (Bethesda)">
        <title>Genome assembly and association tests identify interacting loci associated with vigor, precocity, and sex in interspecific pistachio rootstocks.</title>
        <authorList>
            <person name="Palmer W."/>
            <person name="Jacygrad E."/>
            <person name="Sagayaradj S."/>
            <person name="Cavanaugh K."/>
            <person name="Han R."/>
            <person name="Bertier L."/>
            <person name="Beede B."/>
            <person name="Kafkas S."/>
            <person name="Golino D."/>
            <person name="Preece J."/>
            <person name="Michelmore R."/>
        </authorList>
    </citation>
    <scope>NUCLEOTIDE SEQUENCE [LARGE SCALE GENOMIC DNA]</scope>
</reference>